<dbReference type="PRINTS" id="PR01950">
    <property type="entry name" value="LANCSUPER"/>
</dbReference>
<feature type="binding site" evidence="1">
    <location>
        <position position="345"/>
    </location>
    <ligand>
        <name>Zn(2+)</name>
        <dbReference type="ChEBI" id="CHEBI:29105"/>
    </ligand>
</feature>
<feature type="binding site" evidence="1">
    <location>
        <position position="295"/>
    </location>
    <ligand>
        <name>Zn(2+)</name>
        <dbReference type="ChEBI" id="CHEBI:29105"/>
    </ligand>
</feature>
<proteinExistence type="predicted"/>
<reference evidence="2 3" key="1">
    <citation type="submission" date="2019-02" db="EMBL/GenBank/DDBJ databases">
        <title>Draft Genome Sequence of Streptomyces sp. AM-2504, identified by 16S rRNA comparative analysis as a Streptomyces Kasugaensis strain.</title>
        <authorList>
            <person name="Napolioni V."/>
            <person name="Giuliodori A.M."/>
            <person name="Spurio R."/>
            <person name="Fabbretti A."/>
        </authorList>
    </citation>
    <scope>NUCLEOTIDE SEQUENCE [LARGE SCALE GENOMIC DNA]</scope>
    <source>
        <strain evidence="2 3">AM-2504</strain>
    </source>
</reference>
<keyword evidence="3" id="KW-1185">Reference proteome</keyword>
<accession>A0A4Q9HTP7</accession>
<dbReference type="Gene3D" id="1.50.10.20">
    <property type="match status" value="1"/>
</dbReference>
<keyword evidence="1" id="KW-0479">Metal-binding</keyword>
<evidence type="ECO:0000313" key="2">
    <source>
        <dbReference type="EMBL" id="TBO58478.1"/>
    </source>
</evidence>
<evidence type="ECO:0008006" key="4">
    <source>
        <dbReference type="Google" id="ProtNLM"/>
    </source>
</evidence>
<dbReference type="GO" id="GO:0046872">
    <property type="term" value="F:metal ion binding"/>
    <property type="evidence" value="ECO:0007669"/>
    <property type="project" value="UniProtKB-KW"/>
</dbReference>
<dbReference type="CDD" id="cd04793">
    <property type="entry name" value="LanC"/>
    <property type="match status" value="1"/>
</dbReference>
<dbReference type="InterPro" id="IPR007822">
    <property type="entry name" value="LANC-like"/>
</dbReference>
<evidence type="ECO:0000256" key="1">
    <source>
        <dbReference type="PIRSR" id="PIRSR607822-1"/>
    </source>
</evidence>
<keyword evidence="1" id="KW-0862">Zinc</keyword>
<dbReference type="Pfam" id="PF05147">
    <property type="entry name" value="LANC_like"/>
    <property type="match status" value="1"/>
</dbReference>
<dbReference type="EMBL" id="SIXH01000137">
    <property type="protein sequence ID" value="TBO58478.1"/>
    <property type="molecule type" value="Genomic_DNA"/>
</dbReference>
<dbReference type="Proteomes" id="UP000292452">
    <property type="component" value="Unassembled WGS sequence"/>
</dbReference>
<dbReference type="InterPro" id="IPR033889">
    <property type="entry name" value="LanC"/>
</dbReference>
<sequence length="435" mass="46533">MTPTVPVPRHRDRALALVATLADRLRDPARLPHATTGTEPADRWKTTSLASGYAGISLLFSSRSDAEPDDRRTAHRYLGLAADSLKSQPRPHYGLFYEIAGLGFALDLAHRAGGGYAKALASLDARAAEGARGLCHVVETVPLGPMARFDVLDGLAGLGRYLLLRGLGGSAEMERILTALAAMLGTTEHVGRQVPRYWSTTPPNWYPTTDRALRESGHLNLGLAHGIAGPLALLSLAHRQGAVTDGQEEAIRRLVGLLDRFRQTDEYGVFWPHTVSLDTFEGNAPGAGRGRVAWCYGTPGISRALQLAGQALGREDWLRLADDSIGAVAALPLDAWRADHWSLCHGWAGVLHLLRFFTDGPVGARAGALIDTVAERILDGFDTAGCPPLEIGHDGLRPGNEPAGFLEGAAGLALALDSYARPGRTLPWDTVLMVN</sequence>
<dbReference type="PRINTS" id="PR01955">
    <property type="entry name" value="LANCFRANKIA"/>
</dbReference>
<dbReference type="GO" id="GO:0031179">
    <property type="term" value="P:peptide modification"/>
    <property type="evidence" value="ECO:0007669"/>
    <property type="project" value="InterPro"/>
</dbReference>
<evidence type="ECO:0000313" key="3">
    <source>
        <dbReference type="Proteomes" id="UP000292452"/>
    </source>
</evidence>
<feature type="binding site" evidence="1">
    <location>
        <position position="344"/>
    </location>
    <ligand>
        <name>Zn(2+)</name>
        <dbReference type="ChEBI" id="CHEBI:29105"/>
    </ligand>
</feature>
<dbReference type="SUPFAM" id="SSF158745">
    <property type="entry name" value="LanC-like"/>
    <property type="match status" value="1"/>
</dbReference>
<gene>
    <name evidence="2" type="ORF">EYS09_17255</name>
</gene>
<dbReference type="SMART" id="SM01260">
    <property type="entry name" value="LANC_like"/>
    <property type="match status" value="1"/>
</dbReference>
<comment type="caution">
    <text evidence="2">The sequence shown here is derived from an EMBL/GenBank/DDBJ whole genome shotgun (WGS) entry which is preliminary data.</text>
</comment>
<dbReference type="AlphaFoldDB" id="A0A4Q9HTP7"/>
<organism evidence="2 3">
    <name type="scientific">Streptomyces kasugaensis</name>
    <dbReference type="NCBI Taxonomy" id="1946"/>
    <lineage>
        <taxon>Bacteria</taxon>
        <taxon>Bacillati</taxon>
        <taxon>Actinomycetota</taxon>
        <taxon>Actinomycetes</taxon>
        <taxon>Kitasatosporales</taxon>
        <taxon>Streptomycetaceae</taxon>
        <taxon>Streptomyces</taxon>
    </lineage>
</organism>
<protein>
    <recommendedName>
        <fullName evidence="4">Lanthionine synthetase</fullName>
    </recommendedName>
</protein>
<name>A0A4Q9HTP7_STRKA</name>
<dbReference type="RefSeq" id="WP_131123924.1">
    <property type="nucleotide sequence ID" value="NZ_SIXH01000137.1"/>
</dbReference>